<dbReference type="RefSeq" id="WP_378286090.1">
    <property type="nucleotide sequence ID" value="NZ_JBHSON010000053.1"/>
</dbReference>
<evidence type="ECO:0000256" key="4">
    <source>
        <dbReference type="PROSITE-ProRule" id="PRU00473"/>
    </source>
</evidence>
<name>A0ABW1AAV5_9ACTN</name>
<feature type="compositionally biased region" description="Low complexity" evidence="5">
    <location>
        <begin position="128"/>
        <end position="157"/>
    </location>
</feature>
<dbReference type="InterPro" id="IPR050330">
    <property type="entry name" value="Bact_OuterMem_StrucFunc"/>
</dbReference>
<dbReference type="SUPFAM" id="SSF103088">
    <property type="entry name" value="OmpA-like"/>
    <property type="match status" value="1"/>
</dbReference>
<dbReference type="PANTHER" id="PTHR30329:SF21">
    <property type="entry name" value="LIPOPROTEIN YIAD-RELATED"/>
    <property type="match status" value="1"/>
</dbReference>
<comment type="caution">
    <text evidence="7">The sequence shown here is derived from an EMBL/GenBank/DDBJ whole genome shotgun (WGS) entry which is preliminary data.</text>
</comment>
<dbReference type="Pfam" id="PF00691">
    <property type="entry name" value="OmpA"/>
    <property type="match status" value="1"/>
</dbReference>
<evidence type="ECO:0000313" key="7">
    <source>
        <dbReference type="EMBL" id="MFC5750350.1"/>
    </source>
</evidence>
<evidence type="ECO:0000259" key="6">
    <source>
        <dbReference type="PROSITE" id="PS51123"/>
    </source>
</evidence>
<keyword evidence="2 4" id="KW-0472">Membrane</keyword>
<dbReference type="InterPro" id="IPR036737">
    <property type="entry name" value="OmpA-like_sf"/>
</dbReference>
<dbReference type="PANTHER" id="PTHR30329">
    <property type="entry name" value="STATOR ELEMENT OF FLAGELLAR MOTOR COMPLEX"/>
    <property type="match status" value="1"/>
</dbReference>
<gene>
    <name evidence="7" type="ORF">ACFPZN_32395</name>
</gene>
<evidence type="ECO:0000256" key="5">
    <source>
        <dbReference type="SAM" id="MobiDB-lite"/>
    </source>
</evidence>
<evidence type="ECO:0000256" key="3">
    <source>
        <dbReference type="ARBA" id="ARBA00023237"/>
    </source>
</evidence>
<evidence type="ECO:0000313" key="8">
    <source>
        <dbReference type="Proteomes" id="UP001596074"/>
    </source>
</evidence>
<feature type="domain" description="OmpA-like" evidence="6">
    <location>
        <begin position="258"/>
        <end position="381"/>
    </location>
</feature>
<dbReference type="CDD" id="cd07185">
    <property type="entry name" value="OmpA_C-like"/>
    <property type="match status" value="1"/>
</dbReference>
<evidence type="ECO:0000256" key="1">
    <source>
        <dbReference type="ARBA" id="ARBA00004442"/>
    </source>
</evidence>
<feature type="compositionally biased region" description="Gly residues" evidence="5">
    <location>
        <begin position="117"/>
        <end position="127"/>
    </location>
</feature>
<comment type="subcellular location">
    <subcellularLocation>
        <location evidence="1">Cell outer membrane</location>
    </subcellularLocation>
</comment>
<feature type="region of interest" description="Disordered" evidence="5">
    <location>
        <begin position="24"/>
        <end position="52"/>
    </location>
</feature>
<dbReference type="InterPro" id="IPR006664">
    <property type="entry name" value="OMP_bac"/>
</dbReference>
<keyword evidence="8" id="KW-1185">Reference proteome</keyword>
<feature type="region of interest" description="Disordered" evidence="5">
    <location>
        <begin position="202"/>
        <end position="236"/>
    </location>
</feature>
<dbReference type="Gene3D" id="3.30.1330.60">
    <property type="entry name" value="OmpA-like domain"/>
    <property type="match status" value="1"/>
</dbReference>
<sequence>MPARKFLLPIAVPLTGLMVATGCSGSDGTEKSDPPTTKAGGSSGAPQTGGRLVKEGWFGSADGLRARVEIKGLERQGAKSVLRYAVTSMDSAAKSVPFGVTLLDPVGRKLYRPTGTPAGGGGAGAPAGGASTPTDGASTPAGGASTPAGGTGTPAAAAAAKAAPAPVQFAPGATQELTADFPPIPSNVQKVTVITTGTAGEFTGVPVTGTGPAPAGDQPAPAPAGDQPAPDGPADANANPADLYDITEGEIKDVTSSGSDVKMNLRTDVLFDFDSAKLSGRAKQVLDQAAQEIREKADPGKRPLTINGHTDSKGADDYNLKLSRERAEAVQKELQNRLGTTFRYSAHGKGEAELIAKEGGSDDAKARSRNRRVEISYVVRQQTAGATGTSTAAADGRGGTVQPAAFRAQDGKTVASRFGRFAGAKRRLDVKPFYRDGAYLVAVFELVNEGPGTTPPDAAYPHKDYLGGAFTSFSVLLPGGTDVYRAVRIGAPAANSATYVDPGRAVFRTAVNEPVRGFVYIPAPPGNPSTVVFDGGPFGKTNNVPVS</sequence>
<dbReference type="PROSITE" id="PS51123">
    <property type="entry name" value="OMPA_2"/>
    <property type="match status" value="1"/>
</dbReference>
<dbReference type="Proteomes" id="UP001596074">
    <property type="component" value="Unassembled WGS sequence"/>
</dbReference>
<evidence type="ECO:0000256" key="2">
    <source>
        <dbReference type="ARBA" id="ARBA00023136"/>
    </source>
</evidence>
<reference evidence="8" key="1">
    <citation type="journal article" date="2019" name="Int. J. Syst. Evol. Microbiol.">
        <title>The Global Catalogue of Microorganisms (GCM) 10K type strain sequencing project: providing services to taxonomists for standard genome sequencing and annotation.</title>
        <authorList>
            <consortium name="The Broad Institute Genomics Platform"/>
            <consortium name="The Broad Institute Genome Sequencing Center for Infectious Disease"/>
            <person name="Wu L."/>
            <person name="Ma J."/>
        </authorList>
    </citation>
    <scope>NUCLEOTIDE SEQUENCE [LARGE SCALE GENOMIC DNA]</scope>
    <source>
        <strain evidence="8">KCTC 42087</strain>
    </source>
</reference>
<dbReference type="InterPro" id="IPR006665">
    <property type="entry name" value="OmpA-like"/>
</dbReference>
<feature type="compositionally biased region" description="Low complexity" evidence="5">
    <location>
        <begin position="211"/>
        <end position="236"/>
    </location>
</feature>
<protein>
    <submittedName>
        <fullName evidence="7">OmpA family protein</fullName>
    </submittedName>
</protein>
<dbReference type="PRINTS" id="PR01021">
    <property type="entry name" value="OMPADOMAIN"/>
</dbReference>
<feature type="region of interest" description="Disordered" evidence="5">
    <location>
        <begin position="113"/>
        <end position="157"/>
    </location>
</feature>
<accession>A0ABW1AAV5</accession>
<proteinExistence type="predicted"/>
<dbReference type="EMBL" id="JBHSON010000053">
    <property type="protein sequence ID" value="MFC5750350.1"/>
    <property type="molecule type" value="Genomic_DNA"/>
</dbReference>
<dbReference type="PROSITE" id="PS51257">
    <property type="entry name" value="PROKAR_LIPOPROTEIN"/>
    <property type="match status" value="1"/>
</dbReference>
<keyword evidence="3" id="KW-0998">Cell outer membrane</keyword>
<organism evidence="7 8">
    <name type="scientific">Actinomadura rugatobispora</name>
    <dbReference type="NCBI Taxonomy" id="1994"/>
    <lineage>
        <taxon>Bacteria</taxon>
        <taxon>Bacillati</taxon>
        <taxon>Actinomycetota</taxon>
        <taxon>Actinomycetes</taxon>
        <taxon>Streptosporangiales</taxon>
        <taxon>Thermomonosporaceae</taxon>
        <taxon>Actinomadura</taxon>
    </lineage>
</organism>